<evidence type="ECO:0000256" key="1">
    <source>
        <dbReference type="SAM" id="MobiDB-lite"/>
    </source>
</evidence>
<accession>A0A433DL57</accession>
<comment type="caution">
    <text evidence="2">The sequence shown here is derived from an EMBL/GenBank/DDBJ whole genome shotgun (WGS) entry which is preliminary data.</text>
</comment>
<gene>
    <name evidence="2" type="ORF">BC936DRAFT_147327</name>
</gene>
<dbReference type="AlphaFoldDB" id="A0A433DL57"/>
<dbReference type="EMBL" id="RBNI01000630">
    <property type="protein sequence ID" value="RUP51569.1"/>
    <property type="molecule type" value="Genomic_DNA"/>
</dbReference>
<dbReference type="Proteomes" id="UP000268093">
    <property type="component" value="Unassembled WGS sequence"/>
</dbReference>
<proteinExistence type="predicted"/>
<reference evidence="2 3" key="1">
    <citation type="journal article" date="2018" name="New Phytol.">
        <title>Phylogenomics of Endogonaceae and evolution of mycorrhizas within Mucoromycota.</title>
        <authorList>
            <person name="Chang Y."/>
            <person name="Desiro A."/>
            <person name="Na H."/>
            <person name="Sandor L."/>
            <person name="Lipzen A."/>
            <person name="Clum A."/>
            <person name="Barry K."/>
            <person name="Grigoriev I.V."/>
            <person name="Martin F.M."/>
            <person name="Stajich J.E."/>
            <person name="Smith M.E."/>
            <person name="Bonito G."/>
            <person name="Spatafora J.W."/>
        </authorList>
    </citation>
    <scope>NUCLEOTIDE SEQUENCE [LARGE SCALE GENOMIC DNA]</scope>
    <source>
        <strain evidence="2 3">GMNB39</strain>
    </source>
</reference>
<keyword evidence="3" id="KW-1185">Reference proteome</keyword>
<sequence length="79" mass="8817">MRASCHRLGHRESGAGVRANNKNRTSSSRRTTLLTYSETCDIRELYSCNPTISLNQFRELPYPSVLTNTPASGLSFPNL</sequence>
<evidence type="ECO:0000313" key="2">
    <source>
        <dbReference type="EMBL" id="RUP51569.1"/>
    </source>
</evidence>
<evidence type="ECO:0000313" key="3">
    <source>
        <dbReference type="Proteomes" id="UP000268093"/>
    </source>
</evidence>
<organism evidence="2 3">
    <name type="scientific">Jimgerdemannia flammicorona</name>
    <dbReference type="NCBI Taxonomy" id="994334"/>
    <lineage>
        <taxon>Eukaryota</taxon>
        <taxon>Fungi</taxon>
        <taxon>Fungi incertae sedis</taxon>
        <taxon>Mucoromycota</taxon>
        <taxon>Mucoromycotina</taxon>
        <taxon>Endogonomycetes</taxon>
        <taxon>Endogonales</taxon>
        <taxon>Endogonaceae</taxon>
        <taxon>Jimgerdemannia</taxon>
    </lineage>
</organism>
<protein>
    <submittedName>
        <fullName evidence="2">Uncharacterized protein</fullName>
    </submittedName>
</protein>
<name>A0A433DL57_9FUNG</name>
<feature type="region of interest" description="Disordered" evidence="1">
    <location>
        <begin position="1"/>
        <end position="30"/>
    </location>
</feature>